<evidence type="ECO:0000259" key="8">
    <source>
        <dbReference type="PROSITE" id="PS50113"/>
    </source>
</evidence>
<dbReference type="EMBL" id="KU698682">
    <property type="protein sequence ID" value="AML76784.1"/>
    <property type="molecule type" value="mRNA"/>
</dbReference>
<evidence type="ECO:0000256" key="2">
    <source>
        <dbReference type="ARBA" id="ARBA00022606"/>
    </source>
</evidence>
<evidence type="ECO:0000256" key="1">
    <source>
        <dbReference type="ARBA" id="ARBA00022543"/>
    </source>
</evidence>
<dbReference type="SMART" id="SM00086">
    <property type="entry name" value="PAC"/>
    <property type="match status" value="2"/>
</dbReference>
<evidence type="ECO:0000256" key="6">
    <source>
        <dbReference type="ARBA" id="ARBA00023170"/>
    </source>
</evidence>
<evidence type="ECO:0000256" key="4">
    <source>
        <dbReference type="ARBA" id="ARBA00022643"/>
    </source>
</evidence>
<feature type="domain" description="PAS" evidence="7">
    <location>
        <begin position="277"/>
        <end position="323"/>
    </location>
</feature>
<keyword evidence="6" id="KW-0675">Receptor</keyword>
<evidence type="ECO:0000313" key="9">
    <source>
        <dbReference type="EMBL" id="AML76784.1"/>
    </source>
</evidence>
<dbReference type="GO" id="GO:0009637">
    <property type="term" value="P:response to blue light"/>
    <property type="evidence" value="ECO:0007669"/>
    <property type="project" value="UniProtKB-ARBA"/>
</dbReference>
<evidence type="ECO:0000259" key="7">
    <source>
        <dbReference type="PROSITE" id="PS50112"/>
    </source>
</evidence>
<keyword evidence="3" id="KW-0285">Flavoprotein</keyword>
<reference evidence="9" key="1">
    <citation type="journal article" date="2016" name="Proc. Natl. Acad. Sci. U.S.A.">
        <title>Functional and topological diversity of LOV domain photoreceptors.</title>
        <authorList>
            <person name="Glantz S.T."/>
            <person name="Carpenter E.J."/>
            <person name="Melkonian M."/>
            <person name="Gardner K.H."/>
            <person name="Boyden E.S."/>
            <person name="Wong G.K."/>
            <person name="Chow B.Y."/>
        </authorList>
    </citation>
    <scope>NUCLEOTIDE SEQUENCE</scope>
    <source>
        <strain evidence="9">DJSE_2021960</strain>
    </source>
</reference>
<keyword evidence="5" id="KW-0157">Chromophore</keyword>
<dbReference type="AlphaFoldDB" id="A0A126WX10"/>
<dbReference type="NCBIfam" id="TIGR00229">
    <property type="entry name" value="sensory_box"/>
    <property type="match status" value="2"/>
</dbReference>
<keyword evidence="2" id="KW-0716">Sensory transduction</keyword>
<feature type="domain" description="PAC" evidence="8">
    <location>
        <begin position="324"/>
        <end position="378"/>
    </location>
</feature>
<dbReference type="InterPro" id="IPR035965">
    <property type="entry name" value="PAS-like_dom_sf"/>
</dbReference>
<dbReference type="InterPro" id="IPR001610">
    <property type="entry name" value="PAC"/>
</dbReference>
<evidence type="ECO:0000256" key="3">
    <source>
        <dbReference type="ARBA" id="ARBA00022630"/>
    </source>
</evidence>
<dbReference type="PANTHER" id="PTHR47429:SF2">
    <property type="entry name" value="PROTEIN TWIN LOV 1"/>
    <property type="match status" value="1"/>
</dbReference>
<dbReference type="PROSITE" id="PS50113">
    <property type="entry name" value="PAC"/>
    <property type="match status" value="1"/>
</dbReference>
<dbReference type="PROSITE" id="PS50112">
    <property type="entry name" value="PAS"/>
    <property type="match status" value="2"/>
</dbReference>
<dbReference type="SUPFAM" id="SSF55785">
    <property type="entry name" value="PYP-like sensor domain (PAS domain)"/>
    <property type="match status" value="2"/>
</dbReference>
<keyword evidence="4" id="KW-0288">FMN</keyword>
<dbReference type="InterPro" id="IPR000014">
    <property type="entry name" value="PAS"/>
</dbReference>
<dbReference type="InterPro" id="IPR000700">
    <property type="entry name" value="PAS-assoc_C"/>
</dbReference>
<protein>
    <submittedName>
        <fullName evidence="9">Putative LOV domain-containing protein</fullName>
    </submittedName>
</protein>
<dbReference type="GO" id="GO:0009881">
    <property type="term" value="F:photoreceptor activity"/>
    <property type="evidence" value="ECO:0007669"/>
    <property type="project" value="UniProtKB-KW"/>
</dbReference>
<dbReference type="Pfam" id="PF13426">
    <property type="entry name" value="PAS_9"/>
    <property type="match status" value="2"/>
</dbReference>
<keyword evidence="1" id="KW-0600">Photoreceptor protein</keyword>
<dbReference type="GO" id="GO:0005634">
    <property type="term" value="C:nucleus"/>
    <property type="evidence" value="ECO:0007669"/>
    <property type="project" value="TreeGrafter"/>
</dbReference>
<sequence length="409" mass="45822">MALELWSGTPQSLTRLTPYPSRYASLCNMSSSCSNPLRNSCLTALQRYRFSYVLTDPKLPDNPIVYASSQFLDMTGYFADEIIGRNCRFLQGPDTDRRTVLLIRDAVREGKSCHVAILNYTKQGSPFWNLFHMAPIFSKEDGSIVHFLGVQTPISECIAHAFLSRRNTVSEERCDCVDDAFVSDPLSTTCRMDLMCKDRKDVWEVLEVNKQKSLAAMRSLLSALSECNICRASKRKCTRETLCPTGNDLLCVSLTMCLAKIQQSFVLCDPHLPDTPVVYASNMFLQLTGYSIDEVIGHNCRFLQGPKTDPLAVKQLRESIKSQQDCTVRILNYRKDKSPFWNLLHVGHIRNAGGKVTFCIGVQLDATNLDDNEHQVVGMSPHMKQLGAVGAVRVAVRSLQGSCRLQKTS</sequence>
<name>A0A126WX10_9MONI</name>
<dbReference type="PANTHER" id="PTHR47429">
    <property type="entry name" value="PROTEIN TWIN LOV 1"/>
    <property type="match status" value="1"/>
</dbReference>
<feature type="domain" description="PAS" evidence="7">
    <location>
        <begin position="61"/>
        <end position="110"/>
    </location>
</feature>
<dbReference type="Gene3D" id="3.30.450.20">
    <property type="entry name" value="PAS domain"/>
    <property type="match status" value="2"/>
</dbReference>
<evidence type="ECO:0000256" key="5">
    <source>
        <dbReference type="ARBA" id="ARBA00022991"/>
    </source>
</evidence>
<organism evidence="9">
    <name type="scientific">Ophioglossum vulgatum</name>
    <name type="common">southern adder's-tongue</name>
    <dbReference type="NCBI Taxonomy" id="49227"/>
    <lineage>
        <taxon>Eukaryota</taxon>
        <taxon>Viridiplantae</taxon>
        <taxon>Streptophyta</taxon>
        <taxon>Embryophyta</taxon>
        <taxon>Tracheophyta</taxon>
        <taxon>Polypodiopsida</taxon>
        <taxon>Ophioglossidae</taxon>
        <taxon>Ophioglossales</taxon>
        <taxon>Ophioglossaceae</taxon>
        <taxon>Ophioglossoideae</taxon>
        <taxon>Ophioglossum</taxon>
    </lineage>
</organism>
<accession>A0A126WX10</accession>
<proteinExistence type="evidence at transcript level"/>
<dbReference type="CDD" id="cd00130">
    <property type="entry name" value="PAS"/>
    <property type="match status" value="2"/>
</dbReference>